<dbReference type="Proteomes" id="UP000294530">
    <property type="component" value="Unassembled WGS sequence"/>
</dbReference>
<dbReference type="GO" id="GO:0070182">
    <property type="term" value="F:DNA polymerase binding"/>
    <property type="evidence" value="ECO:0007669"/>
    <property type="project" value="TreeGrafter"/>
</dbReference>
<dbReference type="GO" id="GO:0030174">
    <property type="term" value="P:regulation of DNA-templated DNA replication initiation"/>
    <property type="evidence" value="ECO:0007669"/>
    <property type="project" value="InterPro"/>
</dbReference>
<feature type="domain" description="CDT1 Geminin-binding" evidence="3">
    <location>
        <begin position="16"/>
        <end position="75"/>
    </location>
</feature>
<dbReference type="KEGG" id="blac:94353527"/>
<dbReference type="InterPro" id="IPR045173">
    <property type="entry name" value="Cdt1"/>
</dbReference>
<dbReference type="PANTHER" id="PTHR28637">
    <property type="entry name" value="DNA REPLICATION FACTOR CDT1"/>
    <property type="match status" value="1"/>
</dbReference>
<dbReference type="Pfam" id="PF16679">
    <property type="entry name" value="CDT1_C"/>
    <property type="match status" value="1"/>
</dbReference>
<sequence length="328" mass="37026">MFASLEFGLGTLALYQHTPDFAAIKSAVESSCQLSFTPAHLQQILHILPGAYVLEWKKNTRTARRQAREEGGASLQAHRQRLTHCPSVLTLRKQQLPSPYESCEGIEARLNLFVERLNIFLEDQLGAIKKEFSDMNEDELNHALKLVEIEKAELPKIPVEIMADHEKLAFLHLKSSNGQTGTTQKSKTKKMHEEVMAKPVPQTLKSLPEWLIYKVRKNEVYRKGVVDHNTKALKKRMLSSLPHLSDQLQSLVIVTKKSIFLKSEVVCRLAVRAPVKGKVEEQLYMLESMVPEWLTVVLSDGKEFVKISTSCKYSAVKASIRRAISVGA</sequence>
<evidence type="ECO:0000256" key="1">
    <source>
        <dbReference type="ARBA" id="ARBA00008356"/>
    </source>
</evidence>
<reference evidence="5 6" key="1">
    <citation type="journal article" date="2021" name="Genome Biol.">
        <title>AFLAP: assembly-free linkage analysis pipeline using k-mers from genome sequencing data.</title>
        <authorList>
            <person name="Fletcher K."/>
            <person name="Zhang L."/>
            <person name="Gil J."/>
            <person name="Han R."/>
            <person name="Cavanaugh K."/>
            <person name="Michelmore R."/>
        </authorList>
    </citation>
    <scope>NUCLEOTIDE SEQUENCE [LARGE SCALE GENOMIC DNA]</scope>
    <source>
        <strain evidence="5 6">SF5</strain>
    </source>
</reference>
<evidence type="ECO:0000313" key="6">
    <source>
        <dbReference type="Proteomes" id="UP000294530"/>
    </source>
</evidence>
<keyword evidence="2" id="KW-0131">Cell cycle</keyword>
<dbReference type="GO" id="GO:0000278">
    <property type="term" value="P:mitotic cell cycle"/>
    <property type="evidence" value="ECO:0007669"/>
    <property type="project" value="TreeGrafter"/>
</dbReference>
<dbReference type="AlphaFoldDB" id="A0A976IIU8"/>
<comment type="similarity">
    <text evidence="1">Belongs to the Cdt1 family.</text>
</comment>
<dbReference type="Pfam" id="PF08839">
    <property type="entry name" value="CDT1"/>
    <property type="match status" value="1"/>
</dbReference>
<evidence type="ECO:0000313" key="5">
    <source>
        <dbReference type="EMBL" id="TDH72606.1"/>
    </source>
</evidence>
<dbReference type="InterPro" id="IPR038090">
    <property type="entry name" value="Cdt1_C_WH_dom_sf"/>
</dbReference>
<dbReference type="InterPro" id="IPR014939">
    <property type="entry name" value="CDT1_Gemini-bd-like"/>
</dbReference>
<organism evidence="5 6">
    <name type="scientific">Bremia lactucae</name>
    <name type="common">Lettuce downy mildew</name>
    <dbReference type="NCBI Taxonomy" id="4779"/>
    <lineage>
        <taxon>Eukaryota</taxon>
        <taxon>Sar</taxon>
        <taxon>Stramenopiles</taxon>
        <taxon>Oomycota</taxon>
        <taxon>Peronosporomycetes</taxon>
        <taxon>Peronosporales</taxon>
        <taxon>Peronosporaceae</taxon>
        <taxon>Bremia</taxon>
    </lineage>
</organism>
<dbReference type="GO" id="GO:0071163">
    <property type="term" value="P:DNA replication preinitiation complex assembly"/>
    <property type="evidence" value="ECO:0007669"/>
    <property type="project" value="InterPro"/>
</dbReference>
<dbReference type="InterPro" id="IPR032054">
    <property type="entry name" value="Cdt1_C"/>
</dbReference>
<evidence type="ECO:0000259" key="4">
    <source>
        <dbReference type="Pfam" id="PF16679"/>
    </source>
</evidence>
<comment type="caution">
    <text evidence="5">The sequence shown here is derived from an EMBL/GenBank/DDBJ whole genome shotgun (WGS) entry which is preliminary data.</text>
</comment>
<feature type="domain" description="DNA replication factor Cdt1 C-terminal" evidence="4">
    <location>
        <begin position="211"/>
        <end position="298"/>
    </location>
</feature>
<proteinExistence type="inferred from homology"/>
<dbReference type="PANTHER" id="PTHR28637:SF1">
    <property type="entry name" value="DNA REPLICATION FACTOR CDT1"/>
    <property type="match status" value="1"/>
</dbReference>
<keyword evidence="6" id="KW-1185">Reference proteome</keyword>
<dbReference type="SUPFAM" id="SSF46785">
    <property type="entry name" value="Winged helix' DNA-binding domain"/>
    <property type="match status" value="1"/>
</dbReference>
<name>A0A976IIU8_BRELC</name>
<dbReference type="GO" id="GO:0003677">
    <property type="term" value="F:DNA binding"/>
    <property type="evidence" value="ECO:0007669"/>
    <property type="project" value="InterPro"/>
</dbReference>
<evidence type="ECO:0000256" key="2">
    <source>
        <dbReference type="ARBA" id="ARBA00023306"/>
    </source>
</evidence>
<gene>
    <name evidence="5" type="ORF">CCR75_009819</name>
</gene>
<dbReference type="EMBL" id="SHOA02000012">
    <property type="protein sequence ID" value="TDH72606.1"/>
    <property type="molecule type" value="Genomic_DNA"/>
</dbReference>
<accession>A0A976IIU8</accession>
<dbReference type="Gene3D" id="1.10.10.1420">
    <property type="entry name" value="DNA replication factor Cdt1, C-terminal WH domain"/>
    <property type="match status" value="1"/>
</dbReference>
<evidence type="ECO:0000259" key="3">
    <source>
        <dbReference type="Pfam" id="PF08839"/>
    </source>
</evidence>
<protein>
    <recommendedName>
        <fullName evidence="7">CDT1 Geminin-binding domain-containing protein</fullName>
    </recommendedName>
</protein>
<evidence type="ECO:0008006" key="7">
    <source>
        <dbReference type="Google" id="ProtNLM"/>
    </source>
</evidence>
<dbReference type="GO" id="GO:0005634">
    <property type="term" value="C:nucleus"/>
    <property type="evidence" value="ECO:0007669"/>
    <property type="project" value="TreeGrafter"/>
</dbReference>
<dbReference type="RefSeq" id="XP_067822105.1">
    <property type="nucleotide sequence ID" value="XM_067967856.1"/>
</dbReference>
<dbReference type="InterPro" id="IPR036390">
    <property type="entry name" value="WH_DNA-bd_sf"/>
</dbReference>
<dbReference type="GeneID" id="94353527"/>
<dbReference type="OrthoDB" id="341730at2759"/>
<dbReference type="GO" id="GO:0000076">
    <property type="term" value="P:DNA replication checkpoint signaling"/>
    <property type="evidence" value="ECO:0007669"/>
    <property type="project" value="TreeGrafter"/>
</dbReference>